<keyword evidence="2" id="KW-1185">Reference proteome</keyword>
<gene>
    <name evidence="1" type="ORF">PIB30_020010</name>
</gene>
<sequence length="195" mass="20568">MRCQESISVVLVPERTKILAHFSLPSSRYRAATALPSTLIEPLFAGTLLHCAVADTHSTAFEISFLSLFLSPSTVGALFHRAVAATHCTTFAISHFSSFLAPPHCVAGASFASTSDSDKALIAATRQNTTSFCALESFTRVAYSSSSRDPGRCRQRFFRVSLSSNSALPSSTSSPVHVLIAFLFGGNGGGGGEMG</sequence>
<evidence type="ECO:0000313" key="2">
    <source>
        <dbReference type="Proteomes" id="UP001341840"/>
    </source>
</evidence>
<evidence type="ECO:0000313" key="1">
    <source>
        <dbReference type="EMBL" id="MED6108063.1"/>
    </source>
</evidence>
<reference evidence="1 2" key="1">
    <citation type="journal article" date="2023" name="Plants (Basel)">
        <title>Bridging the Gap: Combining Genomics and Transcriptomics Approaches to Understand Stylosanthes scabra, an Orphan Legume from the Brazilian Caatinga.</title>
        <authorList>
            <person name="Ferreira-Neto J.R.C."/>
            <person name="da Silva M.D."/>
            <person name="Binneck E."/>
            <person name="de Melo N.F."/>
            <person name="da Silva R.H."/>
            <person name="de Melo A.L.T.M."/>
            <person name="Pandolfi V."/>
            <person name="Bustamante F.O."/>
            <person name="Brasileiro-Vidal A.C."/>
            <person name="Benko-Iseppon A.M."/>
        </authorList>
    </citation>
    <scope>NUCLEOTIDE SEQUENCE [LARGE SCALE GENOMIC DNA]</scope>
    <source>
        <tissue evidence="1">Leaves</tissue>
    </source>
</reference>
<comment type="caution">
    <text evidence="1">The sequence shown here is derived from an EMBL/GenBank/DDBJ whole genome shotgun (WGS) entry which is preliminary data.</text>
</comment>
<organism evidence="1 2">
    <name type="scientific">Stylosanthes scabra</name>
    <dbReference type="NCBI Taxonomy" id="79078"/>
    <lineage>
        <taxon>Eukaryota</taxon>
        <taxon>Viridiplantae</taxon>
        <taxon>Streptophyta</taxon>
        <taxon>Embryophyta</taxon>
        <taxon>Tracheophyta</taxon>
        <taxon>Spermatophyta</taxon>
        <taxon>Magnoliopsida</taxon>
        <taxon>eudicotyledons</taxon>
        <taxon>Gunneridae</taxon>
        <taxon>Pentapetalae</taxon>
        <taxon>rosids</taxon>
        <taxon>fabids</taxon>
        <taxon>Fabales</taxon>
        <taxon>Fabaceae</taxon>
        <taxon>Papilionoideae</taxon>
        <taxon>50 kb inversion clade</taxon>
        <taxon>dalbergioids sensu lato</taxon>
        <taxon>Dalbergieae</taxon>
        <taxon>Pterocarpus clade</taxon>
        <taxon>Stylosanthes</taxon>
    </lineage>
</organism>
<accession>A0ABU6Q8C5</accession>
<name>A0ABU6Q8C5_9FABA</name>
<proteinExistence type="predicted"/>
<protein>
    <submittedName>
        <fullName evidence="1">Uncharacterized protein</fullName>
    </submittedName>
</protein>
<dbReference type="EMBL" id="JASCZI010000063">
    <property type="protein sequence ID" value="MED6108063.1"/>
    <property type="molecule type" value="Genomic_DNA"/>
</dbReference>
<dbReference type="Proteomes" id="UP001341840">
    <property type="component" value="Unassembled WGS sequence"/>
</dbReference>